<dbReference type="Pfam" id="PF09327">
    <property type="entry name" value="Phage_Tail_Tip"/>
    <property type="match status" value="1"/>
</dbReference>
<dbReference type="GeneID" id="96876406"/>
<feature type="domain" description="Tip attachment protein J central straight fiber" evidence="1">
    <location>
        <begin position="114"/>
        <end position="235"/>
    </location>
</feature>
<protein>
    <submittedName>
        <fullName evidence="3">DUF1983 domain-containing protein</fullName>
    </submittedName>
</protein>
<proteinExistence type="predicted"/>
<organism evidence="2 4">
    <name type="scientific">Arsenophonus nasoniae</name>
    <name type="common">son-killer infecting Nasonia vitripennis</name>
    <dbReference type="NCBI Taxonomy" id="638"/>
    <lineage>
        <taxon>Bacteria</taxon>
        <taxon>Pseudomonadati</taxon>
        <taxon>Pseudomonadota</taxon>
        <taxon>Gammaproteobacteria</taxon>
        <taxon>Enterobacterales</taxon>
        <taxon>Morganellaceae</taxon>
        <taxon>Arsenophonus</taxon>
    </lineage>
</organism>
<evidence type="ECO:0000259" key="1">
    <source>
        <dbReference type="Pfam" id="PF09327"/>
    </source>
</evidence>
<dbReference type="AlphaFoldDB" id="A0A4P7KRI2"/>
<dbReference type="Proteomes" id="UP000295134">
    <property type="component" value="Chromosome"/>
</dbReference>
<dbReference type="PANTHER" id="PTHR36251">
    <property type="entry name" value="FELS-1 PROPHAGE HOST SPECIFICITY PROTEIN-RELATED"/>
    <property type="match status" value="1"/>
</dbReference>
<gene>
    <name evidence="2" type="ORF">ArsFIN_12030</name>
    <name evidence="3" type="ORF">QE258_05335</name>
</gene>
<sequence>MPLRSSTEFVDHYNSLPGDILEEIDKKINDTEAIKQLKKGIDSSTEAILENAKGLNGNTQYFMRQNGKMKAEIVRVDNYVVTETKALAESIHQVRATADKSWAAAQNSLQAKYDMKKGEASATWTSLVKIVYDGVSYDAGMVIGAELKNGKVSTQIGFSAQTFIVYNPANGKMEPVFAIRNGQVFLRTIFIDKGTIEELLIGSVIQSKNYQAGDTGFKIDGETGIAEFNRLLINKDFKIMGDASKIVLDNTGLAVYPASGGVIKLGRRP</sequence>
<dbReference type="InterPro" id="IPR053171">
    <property type="entry name" value="Viral_Tip_Attach_Protein"/>
</dbReference>
<dbReference type="EMBL" id="CP038613">
    <property type="protein sequence ID" value="QBY42645.1"/>
    <property type="molecule type" value="Genomic_DNA"/>
</dbReference>
<reference evidence="3" key="2">
    <citation type="submission" date="2023-04" db="EMBL/GenBank/DDBJ databases">
        <title>Genome dynamics across the evolutionary transition to endosymbiosis.</title>
        <authorList>
            <person name="Siozios S."/>
            <person name="Nadal-Jimenez P."/>
            <person name="Azagi T."/>
            <person name="Sprong H."/>
            <person name="Frost C.L."/>
            <person name="Parratt S.R."/>
            <person name="Taylor G."/>
            <person name="Brettell L."/>
            <person name="Lew K.C."/>
            <person name="Croft L."/>
            <person name="King K.C."/>
            <person name="Brockhurst M.A."/>
            <person name="Hypsa V."/>
            <person name="Novakova E."/>
            <person name="Darby A.C."/>
            <person name="Hurst G.D.D."/>
        </authorList>
    </citation>
    <scope>NUCLEOTIDE SEQUENCE</scope>
    <source>
        <strain evidence="3">ANv_CAN</strain>
    </source>
</reference>
<evidence type="ECO:0000313" key="4">
    <source>
        <dbReference type="Proteomes" id="UP000295134"/>
    </source>
</evidence>
<dbReference type="InterPro" id="IPR015406">
    <property type="entry name" value="GpJ_CSF"/>
</dbReference>
<evidence type="ECO:0000313" key="2">
    <source>
        <dbReference type="EMBL" id="QBY42645.1"/>
    </source>
</evidence>
<keyword evidence="5" id="KW-1185">Reference proteome</keyword>
<accession>A0A4P7KRI2</accession>
<dbReference type="RefSeq" id="WP_135677560.1">
    <property type="nucleotide sequence ID" value="NZ_CP038613.1"/>
</dbReference>
<dbReference type="PANTHER" id="PTHR36251:SF2">
    <property type="entry name" value="GIFSY-2 PROPHAGE HOST SPECIFICITY PROTEIN J, PHAGE LAMBDA"/>
    <property type="match status" value="1"/>
</dbReference>
<evidence type="ECO:0000313" key="5">
    <source>
        <dbReference type="Proteomes" id="UP001177592"/>
    </source>
</evidence>
<reference evidence="2 4" key="1">
    <citation type="submission" date="2019-03" db="EMBL/GenBank/DDBJ databases">
        <title>Long-read sequencing reveals hyperdense prophage content in a complex bacterial symbiont genome.</title>
        <authorList>
            <person name="Frost C.L."/>
            <person name="Siozios S."/>
            <person name="Nadal-Jimenez P."/>
            <person name="Brockhurst M.A."/>
            <person name="King K.C."/>
            <person name="Darby A.C."/>
            <person name="Hurst G.D.D."/>
        </authorList>
    </citation>
    <scope>NUCLEOTIDE SEQUENCE [LARGE SCALE GENOMIC DNA]</scope>
    <source>
        <strain evidence="2 4">FIN</strain>
    </source>
</reference>
<dbReference type="KEGG" id="ans:ArsFIN_12030"/>
<dbReference type="Proteomes" id="UP001177592">
    <property type="component" value="Chromosome"/>
</dbReference>
<name>A0A4P7KRI2_9GAMM</name>
<dbReference type="EMBL" id="CP123523">
    <property type="protein sequence ID" value="WGM06726.1"/>
    <property type="molecule type" value="Genomic_DNA"/>
</dbReference>
<evidence type="ECO:0000313" key="3">
    <source>
        <dbReference type="EMBL" id="WGM06726.1"/>
    </source>
</evidence>